<name>A0ABR0S806_9HYPO</name>
<dbReference type="EMBL" id="JAVFKD010000016">
    <property type="protein sequence ID" value="KAK5988297.1"/>
    <property type="molecule type" value="Genomic_DNA"/>
</dbReference>
<accession>A0ABR0S806</accession>
<dbReference type="Gene3D" id="3.30.559.10">
    <property type="entry name" value="Chloramphenicol acetyltransferase-like domain"/>
    <property type="match status" value="2"/>
</dbReference>
<reference evidence="2 3" key="1">
    <citation type="submission" date="2024-01" db="EMBL/GenBank/DDBJ databases">
        <title>Complete genome of Cladobotryum mycophilum ATHUM6906.</title>
        <authorList>
            <person name="Christinaki A.C."/>
            <person name="Myridakis A.I."/>
            <person name="Kouvelis V.N."/>
        </authorList>
    </citation>
    <scope>NUCLEOTIDE SEQUENCE [LARGE SCALE GENOMIC DNA]</scope>
    <source>
        <strain evidence="2 3">ATHUM6906</strain>
    </source>
</reference>
<evidence type="ECO:0000256" key="1">
    <source>
        <dbReference type="SAM" id="MobiDB-lite"/>
    </source>
</evidence>
<keyword evidence="3" id="KW-1185">Reference proteome</keyword>
<gene>
    <name evidence="2" type="ORF">PT974_12441</name>
</gene>
<evidence type="ECO:0000313" key="2">
    <source>
        <dbReference type="EMBL" id="KAK5988297.1"/>
    </source>
</evidence>
<comment type="caution">
    <text evidence="2">The sequence shown here is derived from an EMBL/GenBank/DDBJ whole genome shotgun (WGS) entry which is preliminary data.</text>
</comment>
<feature type="region of interest" description="Disordered" evidence="1">
    <location>
        <begin position="292"/>
        <end position="315"/>
    </location>
</feature>
<sequence length="544" mass="61502">MRRDLRQQRAYKSAPTCAVDDLVHFLVSPTIEWYSQIATMYRQQPSVLRRICQPSTWVSRTRDAPVGQEQNSITAGSRRRYAFLTGPKVATDNVATDKVATDKVATDKVVPMLNIDSDHMIILSMVHSMFTFNSVLDVDKLKDSLERLLERDGWNKLGGRMRRNDKGDLEFHIPTEYSSERPAFNFSHVKHDMKLSEHPKGRHLLSSSKDPSDITVYPADYDEFLKPAGCPKTIQPFLKKDLAQISLHVVSFSDATLLVIYFPHCSLDGLGLVEMLKGWTLTLQDREGELATPYPVDQDPLSGLDDSSENHGHYSITDKKTTSRAWNWHLAKLIPRSCKDAPPFLSDNDVLCAWWMRMAISHIPEDSDKKALMINVASLRQFIEQAEPSRAGYAYLSNIFDFVTLPMTTKSLKKAPLGQLAGQIRQSLVDSQSVEHLKTLASWRKSWRYGLPAFPPGSYSQIVLNSNLSKGKMYDLDFSSAIVDRGDGDDAAGKPVDVQVRIFGNEYIDLNWITGKDANGNYLLNCITRKDNWPRIEKALESEQ</sequence>
<evidence type="ECO:0000313" key="3">
    <source>
        <dbReference type="Proteomes" id="UP001338125"/>
    </source>
</evidence>
<protein>
    <submittedName>
        <fullName evidence="2">Transcriptional regulator calD</fullName>
    </submittedName>
</protein>
<proteinExistence type="predicted"/>
<organism evidence="2 3">
    <name type="scientific">Cladobotryum mycophilum</name>
    <dbReference type="NCBI Taxonomy" id="491253"/>
    <lineage>
        <taxon>Eukaryota</taxon>
        <taxon>Fungi</taxon>
        <taxon>Dikarya</taxon>
        <taxon>Ascomycota</taxon>
        <taxon>Pezizomycotina</taxon>
        <taxon>Sordariomycetes</taxon>
        <taxon>Hypocreomycetidae</taxon>
        <taxon>Hypocreales</taxon>
        <taxon>Hypocreaceae</taxon>
        <taxon>Cladobotryum</taxon>
    </lineage>
</organism>
<dbReference type="Proteomes" id="UP001338125">
    <property type="component" value="Unassembled WGS sequence"/>
</dbReference>
<dbReference type="InterPro" id="IPR023213">
    <property type="entry name" value="CAT-like_dom_sf"/>
</dbReference>